<evidence type="ECO:0000256" key="1">
    <source>
        <dbReference type="ARBA" id="ARBA00004544"/>
    </source>
</evidence>
<dbReference type="PANTHER" id="PTHR12425">
    <property type="entry name" value="SYNEMBRYN"/>
    <property type="match status" value="1"/>
</dbReference>
<accession>A0A507FH90</accession>
<dbReference type="InterPro" id="IPR019318">
    <property type="entry name" value="Gua_nucleotide_exch_fac_Ric8"/>
</dbReference>
<evidence type="ECO:0000313" key="8">
    <source>
        <dbReference type="Proteomes" id="UP000320333"/>
    </source>
</evidence>
<comment type="caution">
    <text evidence="7">The sequence shown here is derived from an EMBL/GenBank/DDBJ whole genome shotgun (WGS) entry which is preliminary data.</text>
</comment>
<dbReference type="InterPro" id="IPR008376">
    <property type="entry name" value="Chaperone_Ric-8_A/B"/>
</dbReference>
<name>A0A507FH90_9FUNG</name>
<sequence>MALVTGLGLPSKALVRQPQLVAVISSTLSAFADKHASDQALVKPSGPFTMRDKKDSVDALVAALKITLEGEDGATEEDVELMNTWKSWPHEVMVYALQSLKILGREIAGSDSLMSKHGISMLMMHAGLLPAPEDGVRASEVNVEAMKCLVNCLHINEACRDAFVEKDGIASTLRLIQVKDQTMDAIFLGARFLFLLSGHSAAYAAEMAKMDTLGALLVKVVTPFTNHLIEQKPVRNGLGNELSIADEILKVVFNITMVREEQAGVGFLGNVGKGKETETEKMEKRQAEYAKKADGVKGFESFLPILVDLITCIPVKESDPLSAPHSFAINCLLNFPANPDFFLKWLPGENKDKIPSQLCKVLSCALKLVLPFNQHAIQASEHPLEAVNDPPNDPRQPDYSKRRADETVPPVILVLKELANCHESIRKELRQVLTPQDIDRTKRLDTSNTTVARLIRLMSSISMENVKNSVGELLFALFDEDASKLTSYIGYGNAAGFLFHRGIMADPNAAPGAKESTSAEDDSSYEIYDGPKESASESAVKGKGKAKAKAPINPITGEIMSDEQKTNEEWDRLSDAEKEYETHKLMEMLDKLNKSGFIKAVHKDDLAQQNESGSG</sequence>
<keyword evidence="4" id="KW-0344">Guanine-nucleotide releasing factor</keyword>
<dbReference type="Pfam" id="PF10165">
    <property type="entry name" value="Ric8"/>
    <property type="match status" value="1"/>
</dbReference>
<evidence type="ECO:0000256" key="2">
    <source>
        <dbReference type="ARBA" id="ARBA00009049"/>
    </source>
</evidence>
<dbReference type="AlphaFoldDB" id="A0A507FH90"/>
<feature type="region of interest" description="Disordered" evidence="6">
    <location>
        <begin position="509"/>
        <end position="547"/>
    </location>
</feature>
<evidence type="ECO:0000313" key="7">
    <source>
        <dbReference type="EMBL" id="TPX75060.1"/>
    </source>
</evidence>
<evidence type="ECO:0000256" key="6">
    <source>
        <dbReference type="SAM" id="MobiDB-lite"/>
    </source>
</evidence>
<protein>
    <recommendedName>
        <fullName evidence="9">Synembryn-A</fullName>
    </recommendedName>
</protein>
<dbReference type="GO" id="GO:0001965">
    <property type="term" value="F:G-protein alpha-subunit binding"/>
    <property type="evidence" value="ECO:0007669"/>
    <property type="project" value="TreeGrafter"/>
</dbReference>
<evidence type="ECO:0000256" key="5">
    <source>
        <dbReference type="ARBA" id="ARBA00023186"/>
    </source>
</evidence>
<evidence type="ECO:0000256" key="4">
    <source>
        <dbReference type="ARBA" id="ARBA00022658"/>
    </source>
</evidence>
<keyword evidence="5" id="KW-0143">Chaperone</keyword>
<keyword evidence="8" id="KW-1185">Reference proteome</keyword>
<dbReference type="OrthoDB" id="5585685at2759"/>
<dbReference type="Proteomes" id="UP000320333">
    <property type="component" value="Unassembled WGS sequence"/>
</dbReference>
<evidence type="ECO:0000256" key="3">
    <source>
        <dbReference type="ARBA" id="ARBA00022490"/>
    </source>
</evidence>
<evidence type="ECO:0008006" key="9">
    <source>
        <dbReference type="Google" id="ProtNLM"/>
    </source>
</evidence>
<comment type="subcellular location">
    <subcellularLocation>
        <location evidence="1">Cytoplasm</location>
        <location evidence="1">Cell cortex</location>
    </subcellularLocation>
</comment>
<dbReference type="GO" id="GO:0005085">
    <property type="term" value="F:guanyl-nucleotide exchange factor activity"/>
    <property type="evidence" value="ECO:0007669"/>
    <property type="project" value="UniProtKB-KW"/>
</dbReference>
<organism evidence="7 8">
    <name type="scientific">Chytriomyces confervae</name>
    <dbReference type="NCBI Taxonomy" id="246404"/>
    <lineage>
        <taxon>Eukaryota</taxon>
        <taxon>Fungi</taxon>
        <taxon>Fungi incertae sedis</taxon>
        <taxon>Chytridiomycota</taxon>
        <taxon>Chytridiomycota incertae sedis</taxon>
        <taxon>Chytridiomycetes</taxon>
        <taxon>Chytridiales</taxon>
        <taxon>Chytriomycetaceae</taxon>
        <taxon>Chytriomyces</taxon>
    </lineage>
</organism>
<dbReference type="Gene3D" id="1.25.10.10">
    <property type="entry name" value="Leucine-rich Repeat Variant"/>
    <property type="match status" value="1"/>
</dbReference>
<feature type="region of interest" description="Disordered" evidence="6">
    <location>
        <begin position="381"/>
        <end position="403"/>
    </location>
</feature>
<gene>
    <name evidence="7" type="ORF">CcCBS67573_g03670</name>
</gene>
<dbReference type="GO" id="GO:0005938">
    <property type="term" value="C:cell cortex"/>
    <property type="evidence" value="ECO:0007669"/>
    <property type="project" value="UniProtKB-SubCell"/>
</dbReference>
<dbReference type="PRINTS" id="PR01802">
    <property type="entry name" value="SYNEMBRYN"/>
</dbReference>
<dbReference type="GO" id="GO:0007186">
    <property type="term" value="P:G protein-coupled receptor signaling pathway"/>
    <property type="evidence" value="ECO:0007669"/>
    <property type="project" value="TreeGrafter"/>
</dbReference>
<dbReference type="EMBL" id="QEAP01000097">
    <property type="protein sequence ID" value="TPX75060.1"/>
    <property type="molecule type" value="Genomic_DNA"/>
</dbReference>
<dbReference type="PANTHER" id="PTHR12425:SF5">
    <property type="entry name" value="SYNEMBRYN"/>
    <property type="match status" value="1"/>
</dbReference>
<dbReference type="SUPFAM" id="SSF48371">
    <property type="entry name" value="ARM repeat"/>
    <property type="match status" value="1"/>
</dbReference>
<proteinExistence type="inferred from homology"/>
<dbReference type="STRING" id="246404.A0A507FH90"/>
<dbReference type="InterPro" id="IPR011989">
    <property type="entry name" value="ARM-like"/>
</dbReference>
<reference evidence="7 8" key="1">
    <citation type="journal article" date="2019" name="Sci. Rep.">
        <title>Comparative genomics of chytrid fungi reveal insights into the obligate biotrophic and pathogenic lifestyle of Synchytrium endobioticum.</title>
        <authorList>
            <person name="van de Vossenberg B.T.L.H."/>
            <person name="Warris S."/>
            <person name="Nguyen H.D.T."/>
            <person name="van Gent-Pelzer M.P.E."/>
            <person name="Joly D.L."/>
            <person name="van de Geest H.C."/>
            <person name="Bonants P.J.M."/>
            <person name="Smith D.S."/>
            <person name="Levesque C.A."/>
            <person name="van der Lee T.A.J."/>
        </authorList>
    </citation>
    <scope>NUCLEOTIDE SEQUENCE [LARGE SCALE GENOMIC DNA]</scope>
    <source>
        <strain evidence="7 8">CBS 675.73</strain>
    </source>
</reference>
<keyword evidence="3" id="KW-0963">Cytoplasm</keyword>
<comment type="similarity">
    <text evidence="2">Belongs to the synembryn family.</text>
</comment>
<dbReference type="InterPro" id="IPR016024">
    <property type="entry name" value="ARM-type_fold"/>
</dbReference>